<dbReference type="InterPro" id="IPR002587">
    <property type="entry name" value="Myo-inos-1-P_Synthase"/>
</dbReference>
<keyword evidence="10" id="KW-0398">Inositol biosynthesis</keyword>
<sequence>MSKNMYPKVVVDSPDVTYSEHFIEAKYNYTSNTVVESDDGHVVVKPKCTKLTIQTDRKVPKLGVMLVGLGGNNGVTFASALLANKHKMTWETKKGSVTSNWLGSITQCSSIRLGNSENEDYYVPLSDVVPLVDPDDILLDGWDISSADLASALKRAKVLDYDLQRQLKPYLEKIKPRPSIYNYSFIASNQEERADNILKGTCKQNFDQIRTDIREMKNTADKVIVLWTASTERYSEIVPGVHDTAKNVLKAIEMNDDRLSPSTLFALASILEDCPFINGSPQNTFIPGVVELAQQQGVFIAGDDFKSGQTKVKSAIVEFLLNAGIKPVAIASYNHLGNNDGKNLSSQAQFKSKEISKSSVIDDMIKANKFIYSPGEKVDHLVDIKYVPYVGDSKRALDEYTSELMLGGTNTLVLHNTCEDSLLATPIILDLVILAEFATRVKFRSESGSVYIPFEPILSMLGYLCKSPLVPKGTPVINALSKQKACIDNILRACIGLPPEHSMGLEFKLPKCLFFTKENGYKQNYIEFM</sequence>
<dbReference type="GO" id="GO:0006021">
    <property type="term" value="P:inositol biosynthetic process"/>
    <property type="evidence" value="ECO:0007669"/>
    <property type="project" value="UniProtKB-UniPathway"/>
</dbReference>
<keyword evidence="14" id="KW-0413">Isomerase</keyword>
<evidence type="ECO:0000256" key="2">
    <source>
        <dbReference type="ARBA" id="ARBA00001911"/>
    </source>
</evidence>
<comment type="similarity">
    <text evidence="5">Belongs to the myo-inositol 1-phosphate synthase family.</text>
</comment>
<organism evidence="19 20">
    <name type="scientific">Cimex lectularius</name>
    <name type="common">Bed bug</name>
    <name type="synonym">Acanthia lectularia</name>
    <dbReference type="NCBI Taxonomy" id="79782"/>
    <lineage>
        <taxon>Eukaryota</taxon>
        <taxon>Metazoa</taxon>
        <taxon>Ecdysozoa</taxon>
        <taxon>Arthropoda</taxon>
        <taxon>Hexapoda</taxon>
        <taxon>Insecta</taxon>
        <taxon>Pterygota</taxon>
        <taxon>Neoptera</taxon>
        <taxon>Paraneoptera</taxon>
        <taxon>Hemiptera</taxon>
        <taxon>Heteroptera</taxon>
        <taxon>Panheteroptera</taxon>
        <taxon>Cimicomorpha</taxon>
        <taxon>Cimicidae</taxon>
        <taxon>Cimex</taxon>
    </lineage>
</organism>
<dbReference type="PIRSF" id="PIRSF015578">
    <property type="entry name" value="Myoinos-ppht_syn"/>
    <property type="match status" value="1"/>
</dbReference>
<dbReference type="EC" id="5.5.1.4" evidence="7"/>
<keyword evidence="15" id="KW-1208">Phospholipid metabolism</keyword>
<dbReference type="OMA" id="VYVPMKE"/>
<evidence type="ECO:0000313" key="19">
    <source>
        <dbReference type="EnsemblMetazoa" id="XP_014258493.1"/>
    </source>
</evidence>
<dbReference type="PANTHER" id="PTHR11510">
    <property type="entry name" value="MYO-INOSITOL-1 PHOSPHATE SYNTHASE"/>
    <property type="match status" value="1"/>
</dbReference>
<dbReference type="InterPro" id="IPR013021">
    <property type="entry name" value="Myo-inos-1-P_Synthase_GAPDH"/>
</dbReference>
<evidence type="ECO:0000256" key="13">
    <source>
        <dbReference type="ARBA" id="ARBA00023209"/>
    </source>
</evidence>
<comment type="subunit">
    <text evidence="6">Homotetramer.</text>
</comment>
<keyword evidence="20" id="KW-1185">Reference proteome</keyword>
<accession>A0A8I6S634</accession>
<comment type="function">
    <text evidence="16">Key enzyme in myo-inositol biosynthesis pathway that catalyzes the conversion of glucose 6-phosphate to 1-myo-inositol 1-phosphate in a NAD-dependent manner. Rate-limiting enzyme in the synthesis of all inositol-containing compounds.</text>
</comment>
<proteinExistence type="inferred from homology"/>
<evidence type="ECO:0000256" key="15">
    <source>
        <dbReference type="ARBA" id="ARBA00023264"/>
    </source>
</evidence>
<dbReference type="InterPro" id="IPR036291">
    <property type="entry name" value="NAD(P)-bd_dom_sf"/>
</dbReference>
<comment type="cofactor">
    <cofactor evidence="2">
        <name>NAD(+)</name>
        <dbReference type="ChEBI" id="CHEBI:57540"/>
    </cofactor>
</comment>
<dbReference type="UniPathway" id="UPA00823">
    <property type="reaction ID" value="UER00787"/>
</dbReference>
<evidence type="ECO:0000256" key="17">
    <source>
        <dbReference type="ARBA" id="ARBA00070063"/>
    </source>
</evidence>
<evidence type="ECO:0000256" key="4">
    <source>
        <dbReference type="ARBA" id="ARBA00005117"/>
    </source>
</evidence>
<protein>
    <recommendedName>
        <fullName evidence="17">Inositol-3-phosphate synthase</fullName>
        <ecNumber evidence="7">5.5.1.4</ecNumber>
    </recommendedName>
</protein>
<evidence type="ECO:0000256" key="14">
    <source>
        <dbReference type="ARBA" id="ARBA00023235"/>
    </source>
</evidence>
<evidence type="ECO:0000256" key="8">
    <source>
        <dbReference type="ARBA" id="ARBA00022490"/>
    </source>
</evidence>
<dbReference type="FunFam" id="3.40.50.720:FF:000334">
    <property type="entry name" value="Inositol-3-phosphate synthase"/>
    <property type="match status" value="1"/>
</dbReference>
<keyword evidence="13" id="KW-0594">Phospholipid biosynthesis</keyword>
<dbReference type="SUPFAM" id="SSF55347">
    <property type="entry name" value="Glyceraldehyde-3-phosphate dehydrogenase-like, C-terminal domain"/>
    <property type="match status" value="1"/>
</dbReference>
<evidence type="ECO:0000256" key="6">
    <source>
        <dbReference type="ARBA" id="ARBA00011881"/>
    </source>
</evidence>
<dbReference type="GO" id="GO:0008654">
    <property type="term" value="P:phospholipid biosynthetic process"/>
    <property type="evidence" value="ECO:0007669"/>
    <property type="project" value="UniProtKB-KW"/>
</dbReference>
<keyword evidence="9" id="KW-0444">Lipid biosynthesis</keyword>
<evidence type="ECO:0000256" key="11">
    <source>
        <dbReference type="ARBA" id="ARBA00023027"/>
    </source>
</evidence>
<evidence type="ECO:0000256" key="16">
    <source>
        <dbReference type="ARBA" id="ARBA00025559"/>
    </source>
</evidence>
<dbReference type="Proteomes" id="UP000494040">
    <property type="component" value="Unassembled WGS sequence"/>
</dbReference>
<evidence type="ECO:0000313" key="20">
    <source>
        <dbReference type="Proteomes" id="UP000494040"/>
    </source>
</evidence>
<dbReference type="OrthoDB" id="2887at2759"/>
<dbReference type="SUPFAM" id="SSF51735">
    <property type="entry name" value="NAD(P)-binding Rossmann-fold domains"/>
    <property type="match status" value="1"/>
</dbReference>
<dbReference type="Gene3D" id="3.40.50.720">
    <property type="entry name" value="NAD(P)-binding Rossmann-like Domain"/>
    <property type="match status" value="2"/>
</dbReference>
<comment type="subcellular location">
    <subcellularLocation>
        <location evidence="3">Cytoplasm</location>
    </subcellularLocation>
</comment>
<dbReference type="Pfam" id="PF07994">
    <property type="entry name" value="NAD_binding_5"/>
    <property type="match status" value="1"/>
</dbReference>
<dbReference type="FunFam" id="3.40.50.720:FF:000069">
    <property type="entry name" value="Inositol-3-phosphate synthase 1"/>
    <property type="match status" value="1"/>
</dbReference>
<evidence type="ECO:0000256" key="9">
    <source>
        <dbReference type="ARBA" id="ARBA00022516"/>
    </source>
</evidence>
<evidence type="ECO:0000256" key="12">
    <source>
        <dbReference type="ARBA" id="ARBA00023098"/>
    </source>
</evidence>
<keyword evidence="8" id="KW-0963">Cytoplasm</keyword>
<dbReference type="Pfam" id="PF01658">
    <property type="entry name" value="Inos-1-P_synth"/>
    <property type="match status" value="1"/>
</dbReference>
<comment type="catalytic activity">
    <reaction evidence="1">
        <text>D-glucose 6-phosphate = 1D-myo-inositol 3-phosphate</text>
        <dbReference type="Rhea" id="RHEA:10716"/>
        <dbReference type="ChEBI" id="CHEBI:58401"/>
        <dbReference type="ChEBI" id="CHEBI:61548"/>
        <dbReference type="EC" id="5.5.1.4"/>
    </reaction>
</comment>
<evidence type="ECO:0000256" key="1">
    <source>
        <dbReference type="ARBA" id="ARBA00000113"/>
    </source>
</evidence>
<evidence type="ECO:0000256" key="5">
    <source>
        <dbReference type="ARBA" id="ARBA00010813"/>
    </source>
</evidence>
<dbReference type="GO" id="GO:0004512">
    <property type="term" value="F:inositol-3-phosphate synthase activity"/>
    <property type="evidence" value="ECO:0007669"/>
    <property type="project" value="UniProtKB-EC"/>
</dbReference>
<keyword evidence="12" id="KW-0443">Lipid metabolism</keyword>
<dbReference type="AlphaFoldDB" id="A0A8I6S634"/>
<dbReference type="GO" id="GO:0005737">
    <property type="term" value="C:cytoplasm"/>
    <property type="evidence" value="ECO:0007669"/>
    <property type="project" value="UniProtKB-SubCell"/>
</dbReference>
<feature type="domain" description="Myo-inositol-1-phosphate synthase GAPDH-like" evidence="18">
    <location>
        <begin position="308"/>
        <end position="421"/>
    </location>
</feature>
<dbReference type="KEGG" id="clec:106671977"/>
<evidence type="ECO:0000259" key="18">
    <source>
        <dbReference type="Pfam" id="PF01658"/>
    </source>
</evidence>
<reference evidence="19" key="1">
    <citation type="submission" date="2022-01" db="UniProtKB">
        <authorList>
            <consortium name="EnsemblMetazoa"/>
        </authorList>
    </citation>
    <scope>IDENTIFICATION</scope>
</reference>
<keyword evidence="11" id="KW-0520">NAD</keyword>
<evidence type="ECO:0000256" key="3">
    <source>
        <dbReference type="ARBA" id="ARBA00004496"/>
    </source>
</evidence>
<dbReference type="EnsemblMetazoa" id="XM_014403007.2">
    <property type="protein sequence ID" value="XP_014258493.1"/>
    <property type="gene ID" value="LOC106671977"/>
</dbReference>
<evidence type="ECO:0000256" key="10">
    <source>
        <dbReference type="ARBA" id="ARBA00022550"/>
    </source>
</evidence>
<name>A0A8I6S634_CIMLE</name>
<comment type="pathway">
    <text evidence="4">Polyol metabolism; myo-inositol biosynthesis; myo-inositol from D-glucose 6-phosphate: step 1/2.</text>
</comment>
<evidence type="ECO:0000256" key="7">
    <source>
        <dbReference type="ARBA" id="ARBA00012125"/>
    </source>
</evidence>
<gene>
    <name evidence="19" type="primary">106671977</name>
</gene>